<protein>
    <recommendedName>
        <fullName evidence="3">CASP-like protein</fullName>
    </recommendedName>
</protein>
<evidence type="ECO:0008006" key="3">
    <source>
        <dbReference type="Google" id="ProtNLM"/>
    </source>
</evidence>
<accession>A0ABR2E1A8</accession>
<name>A0ABR2E1A8_9ROSI</name>
<evidence type="ECO:0000313" key="2">
    <source>
        <dbReference type="Proteomes" id="UP001472677"/>
    </source>
</evidence>
<gene>
    <name evidence="1" type="ORF">V6N12_039612</name>
</gene>
<reference evidence="1 2" key="1">
    <citation type="journal article" date="2024" name="G3 (Bethesda)">
        <title>Genome assembly of Hibiscus sabdariffa L. provides insights into metabolisms of medicinal natural products.</title>
        <authorList>
            <person name="Kim T."/>
        </authorList>
    </citation>
    <scope>NUCLEOTIDE SEQUENCE [LARGE SCALE GENOMIC DNA]</scope>
    <source>
        <strain evidence="1">TK-2024</strain>
        <tissue evidence="1">Old leaves</tissue>
    </source>
</reference>
<evidence type="ECO:0000313" key="1">
    <source>
        <dbReference type="EMBL" id="KAK8550933.1"/>
    </source>
</evidence>
<dbReference type="Proteomes" id="UP001472677">
    <property type="component" value="Unassembled WGS sequence"/>
</dbReference>
<organism evidence="1 2">
    <name type="scientific">Hibiscus sabdariffa</name>
    <name type="common">roselle</name>
    <dbReference type="NCBI Taxonomy" id="183260"/>
    <lineage>
        <taxon>Eukaryota</taxon>
        <taxon>Viridiplantae</taxon>
        <taxon>Streptophyta</taxon>
        <taxon>Embryophyta</taxon>
        <taxon>Tracheophyta</taxon>
        <taxon>Spermatophyta</taxon>
        <taxon>Magnoliopsida</taxon>
        <taxon>eudicotyledons</taxon>
        <taxon>Gunneridae</taxon>
        <taxon>Pentapetalae</taxon>
        <taxon>rosids</taxon>
        <taxon>malvids</taxon>
        <taxon>Malvales</taxon>
        <taxon>Malvaceae</taxon>
        <taxon>Malvoideae</taxon>
        <taxon>Hibiscus</taxon>
    </lineage>
</organism>
<dbReference type="EMBL" id="JBBPBM010000020">
    <property type="protein sequence ID" value="KAK8550933.1"/>
    <property type="molecule type" value="Genomic_DNA"/>
</dbReference>
<proteinExistence type="predicted"/>
<comment type="caution">
    <text evidence="1">The sequence shown here is derived from an EMBL/GenBank/DDBJ whole genome shotgun (WGS) entry which is preliminary data.</text>
</comment>
<sequence length="79" mass="8756">MATSPWNSFKRQCYVTVIHHFLFSCSCLVLNRVPRKWLVTGDIDGVRLIDNAFVLVAAVATAFADSTAPTQLLMSQALQ</sequence>
<keyword evidence="2" id="KW-1185">Reference proteome</keyword>